<reference evidence="4" key="2">
    <citation type="submission" date="2012-11" db="EMBL/GenBank/DDBJ databases">
        <title>The phylogenetic status and pathogenicity of a new isolate of Metarhizium sp. from a fruit beetle larvae in Japan.</title>
        <authorList>
            <person name="Nishi O."/>
            <person name="Iiyama K."/>
            <person name="Yasunaga-Aoki C."/>
            <person name="Shimizu S."/>
        </authorList>
    </citation>
    <scope>NUCLEOTIDE SEQUENCE</scope>
</reference>
<dbReference type="SUPFAM" id="SSF57038">
    <property type="entry name" value="Cyclotides"/>
    <property type="match status" value="1"/>
</dbReference>
<dbReference type="Pfam" id="PF03784">
    <property type="entry name" value="Cyclotide"/>
    <property type="match status" value="1"/>
</dbReference>
<organism evidence="4">
    <name type="scientific">Steinchisma laxum</name>
    <dbReference type="NCBI Taxonomy" id="158129"/>
    <lineage>
        <taxon>Eukaryota</taxon>
        <taxon>Viridiplantae</taxon>
        <taxon>Streptophyta</taxon>
        <taxon>Embryophyta</taxon>
        <taxon>Tracheophyta</taxon>
        <taxon>Spermatophyta</taxon>
        <taxon>Magnoliopsida</taxon>
        <taxon>Liliopsida</taxon>
        <taxon>Poales</taxon>
        <taxon>Poaceae</taxon>
        <taxon>PACMAD clade</taxon>
        <taxon>Panicoideae</taxon>
        <taxon>Andropogonodae</taxon>
        <taxon>Paspaleae</taxon>
        <taxon>Otachyriinae</taxon>
        <taxon>Steinchisma</taxon>
    </lineage>
</organism>
<keyword evidence="1" id="KW-0611">Plant defense</keyword>
<name>K9Y490_9POAL</name>
<feature type="chain" id="PRO_5003938271" evidence="3">
    <location>
        <begin position="28"/>
        <end position="78"/>
    </location>
</feature>
<keyword evidence="2" id="KW-1015">Disulfide bond</keyword>
<evidence type="ECO:0000256" key="1">
    <source>
        <dbReference type="ARBA" id="ARBA00022821"/>
    </source>
</evidence>
<reference evidence="4" key="1">
    <citation type="journal article" date="2012" name="J. Biol. Chem.">
        <title>Discovery of Linear Cyclotides in Monocot Plant Panicum laxum of Poaceae Family Provides New Insights into Evolution and Distribution of Cyclotides in Plants.</title>
        <authorList>
            <person name="Nguyen G.K."/>
            <person name="Lian Y."/>
            <person name="Pang E.W."/>
            <person name="Nguyen P.Q."/>
            <person name="Tran T.D."/>
            <person name="Tam J.P."/>
        </authorList>
    </citation>
    <scope>NUCLEOTIDE SEQUENCE</scope>
</reference>
<feature type="signal peptide" evidence="3">
    <location>
        <begin position="1"/>
        <end position="27"/>
    </location>
</feature>
<dbReference type="InterPro" id="IPR005535">
    <property type="entry name" value="Cyclotide"/>
</dbReference>
<sequence length="78" mass="8403">MESAKRVACVVALVLLVQLMAAPATMARNVEVENTPLVGLLDIAKEVNHNQLPICGETCVLGTCYTPGCRCQYPICVR</sequence>
<evidence type="ECO:0000313" key="4">
    <source>
        <dbReference type="EMBL" id="AFZ39119.1"/>
    </source>
</evidence>
<keyword evidence="3" id="KW-0732">Signal</keyword>
<dbReference type="GO" id="GO:0006952">
    <property type="term" value="P:defense response"/>
    <property type="evidence" value="ECO:0007669"/>
    <property type="project" value="UniProtKB-KW"/>
</dbReference>
<evidence type="ECO:0000256" key="3">
    <source>
        <dbReference type="SAM" id="SignalP"/>
    </source>
</evidence>
<evidence type="ECO:0000256" key="2">
    <source>
        <dbReference type="ARBA" id="ARBA00023157"/>
    </source>
</evidence>
<dbReference type="InterPro" id="IPR012324">
    <property type="entry name" value="Cyclotide_moebius_CS"/>
</dbReference>
<dbReference type="PROSITE" id="PS60009">
    <property type="entry name" value="CYCLOTIDE_MOEBIUS"/>
    <property type="match status" value="1"/>
</dbReference>
<protein>
    <submittedName>
        <fullName evidence="4">Panitide L1</fullName>
    </submittedName>
</protein>
<accession>K9Y490</accession>
<dbReference type="EMBL" id="KC182530">
    <property type="protein sequence ID" value="AFZ39119.1"/>
    <property type="molecule type" value="mRNA"/>
</dbReference>
<dbReference type="PROSITE" id="PS51052">
    <property type="entry name" value="CYCLOTIDE"/>
    <property type="match status" value="1"/>
</dbReference>
<dbReference type="AlphaFoldDB" id="K9Y490"/>
<dbReference type="InterPro" id="IPR036146">
    <property type="entry name" value="Cyclotide_sf"/>
</dbReference>
<proteinExistence type="evidence at transcript level"/>